<evidence type="ECO:0000313" key="2">
    <source>
        <dbReference type="EMBL" id="CAL5040232.1"/>
    </source>
</evidence>
<proteinExistence type="predicted"/>
<dbReference type="Pfam" id="PF05684">
    <property type="entry name" value="DUF819"/>
    <property type="match status" value="1"/>
</dbReference>
<keyword evidence="1" id="KW-0812">Transmembrane</keyword>
<feature type="transmembrane region" description="Helical" evidence="1">
    <location>
        <begin position="97"/>
        <end position="115"/>
    </location>
</feature>
<reference evidence="2" key="1">
    <citation type="submission" date="2024-10" db="EMBL/GenBank/DDBJ databases">
        <authorList>
            <person name="Ryan C."/>
        </authorList>
    </citation>
    <scope>NUCLEOTIDE SEQUENCE [LARGE SCALE GENOMIC DNA]</scope>
</reference>
<feature type="transmembrane region" description="Helical" evidence="1">
    <location>
        <begin position="463"/>
        <end position="486"/>
    </location>
</feature>
<feature type="transmembrane region" description="Helical" evidence="1">
    <location>
        <begin position="367"/>
        <end position="389"/>
    </location>
</feature>
<evidence type="ECO:0000313" key="3">
    <source>
        <dbReference type="Proteomes" id="UP001497457"/>
    </source>
</evidence>
<organism evidence="2 3">
    <name type="scientific">Urochloa decumbens</name>
    <dbReference type="NCBI Taxonomy" id="240449"/>
    <lineage>
        <taxon>Eukaryota</taxon>
        <taxon>Viridiplantae</taxon>
        <taxon>Streptophyta</taxon>
        <taxon>Embryophyta</taxon>
        <taxon>Tracheophyta</taxon>
        <taxon>Spermatophyta</taxon>
        <taxon>Magnoliopsida</taxon>
        <taxon>Liliopsida</taxon>
        <taxon>Poales</taxon>
        <taxon>Poaceae</taxon>
        <taxon>PACMAD clade</taxon>
        <taxon>Panicoideae</taxon>
        <taxon>Panicodae</taxon>
        <taxon>Paniceae</taxon>
        <taxon>Melinidinae</taxon>
        <taxon>Urochloa</taxon>
    </lineage>
</organism>
<feature type="transmembrane region" description="Helical" evidence="1">
    <location>
        <begin position="121"/>
        <end position="141"/>
    </location>
</feature>
<feature type="transmembrane region" description="Helical" evidence="1">
    <location>
        <begin position="422"/>
        <end position="451"/>
    </location>
</feature>
<dbReference type="PANTHER" id="PTHR34289:SF3">
    <property type="entry name" value="PROTEIN, PUTATIVE (DUF819)-RELATED"/>
    <property type="match status" value="1"/>
</dbReference>
<keyword evidence="1" id="KW-0472">Membrane</keyword>
<sequence length="487" mass="49009">MAAATAVFAPASASTTARLLHRRRHNHSCGLAIARSPSTRASVTCRLRPALPSCRDYGRGGPLVPASDHWGNWTFLLSAAALGLWSEKRSPAGKSKALAGALVSVLLGMAASSAGAMAADAPAFCAALDYLLPLAVPLLLFRADLRHSRRSAAAPIRAFLLGSVATAIGTAVAFRLVPMRSVGPDSWKVAIALMSRHFGGAVSYVAVCEGIGVSPSVMEAGLAAGNAIRALYFAGLFALAAKIPAEDSRSTGEDSELPAARSAMAADDIDSNGLPAARSAMAVAAAFAICRAGVLATSKLGQLGIQGASLPFVTAIVAVAVATFFPSQIRKLAPSDDTLAVIVMQVLFAVVGANGSIAAAINTAPSIFAFVSVQVGVHLVVTLGVGKLLGFDGKLLLVASAANVGGLTSAGGVAAVKGWTSLVAPAILAGTLVTAIAASVGILSGTLFIHFYVANAMAKAGRVVVGLGGFVTFVGLGFGALAAKFIK</sequence>
<dbReference type="EMBL" id="OZ075143">
    <property type="protein sequence ID" value="CAL5040232.1"/>
    <property type="molecule type" value="Genomic_DNA"/>
</dbReference>
<dbReference type="PANTHER" id="PTHR34289">
    <property type="entry name" value="PROTEIN, PUTATIVE (DUF819)-RELATED"/>
    <property type="match status" value="1"/>
</dbReference>
<keyword evidence="3" id="KW-1185">Reference proteome</keyword>
<gene>
    <name evidence="2" type="ORF">URODEC1_LOCUS85968</name>
</gene>
<feature type="transmembrane region" description="Helical" evidence="1">
    <location>
        <begin position="396"/>
        <end position="416"/>
    </location>
</feature>
<name>A0ABC9DIW2_9POAL</name>
<dbReference type="InterPro" id="IPR008537">
    <property type="entry name" value="DUF819"/>
</dbReference>
<feature type="transmembrane region" description="Helical" evidence="1">
    <location>
        <begin position="153"/>
        <end position="177"/>
    </location>
</feature>
<protein>
    <submittedName>
        <fullName evidence="2">Uncharacterized protein</fullName>
    </submittedName>
</protein>
<feature type="transmembrane region" description="Helical" evidence="1">
    <location>
        <begin position="308"/>
        <end position="327"/>
    </location>
</feature>
<dbReference type="Proteomes" id="UP001497457">
    <property type="component" value="Chromosome 33rd"/>
</dbReference>
<accession>A0ABC9DIW2</accession>
<dbReference type="AlphaFoldDB" id="A0ABC9DIW2"/>
<evidence type="ECO:0000256" key="1">
    <source>
        <dbReference type="SAM" id="Phobius"/>
    </source>
</evidence>
<feature type="transmembrane region" description="Helical" evidence="1">
    <location>
        <begin position="339"/>
        <end position="361"/>
    </location>
</feature>
<keyword evidence="1" id="KW-1133">Transmembrane helix</keyword>